<dbReference type="Gene3D" id="1.25.40.10">
    <property type="entry name" value="Tetratricopeptide repeat domain"/>
    <property type="match status" value="1"/>
</dbReference>
<dbReference type="Gene3D" id="3.40.50.150">
    <property type="entry name" value="Vaccinia Virus protein VP39"/>
    <property type="match status" value="1"/>
</dbReference>
<dbReference type="InterPro" id="IPR011990">
    <property type="entry name" value="TPR-like_helical_dom_sf"/>
</dbReference>
<sequence length="728" mass="82424">MADIAYNYIMLARQLVLHNNLKKALCTYQRAFDLHPRIKNQFEKEFRAVLLRMNEELTAVGNNSGISTNFENAIRIFPGSAELLNDIGSYMCQSGYISEALCYFEKALNIDNSNVNIEKNLNNAKYFLFPRSQFRYLNDRIRNDAFRKAIRSRVTPAVDSVLDIDTGIGLLALYATECNPVTLIACHASTTMARLAKCVRQDNNAQKVVIKNKPSTALTYNDIYGTPSVLITDAIDAGIFGKQILQSVCHAWENLLQSNSKIIPGKAEFFVAGIHCEELNKTYKLCLDTKIILDVAHMNVHTTTHGGETYYSEDVNTYENVKYMSEPQSLLSIDFNNYHDVCEKLHKKKLYVAKLTAKEDGEINMVIGWFNLHLTDEIIITTDPRSETKANGWRQAGFFDILPKKLRKDDTANIPFVIRGGRLTTPPEANPTIARISPETLAFLNDVEYMDMIRKSVAAVCIYLGQIVNIYYADIVDLSPFPMFGVLTMKRGANSLICHVKNIQDQAFLTATLRANGIPEQKVTILVSDSWSHDVFRGKKFHVIFGNFIQINGEIDTSKKTVIDHLKQDHLIRGGLCLPESVTIMGQLIYSEWLEINNCVLDKNVDYRIAKLVNRYQASQVEFFDVACTEYQTLSEVIEISSCSDLNSEILNVTVAKDGECNAVLCWYKIQLMDGWYDIQTNRRNSFVKTMAFMVSPNAKVLYGDQAKLLKYVDPDGDFKLVLDIDSY</sequence>
<name>A0AAD7YZH0_MYTSE</name>
<dbReference type="EMBL" id="JARGEI010000003">
    <property type="protein sequence ID" value="KAJ8733725.1"/>
    <property type="molecule type" value="Genomic_DNA"/>
</dbReference>
<dbReference type="PROSITE" id="PS50005">
    <property type="entry name" value="TPR"/>
    <property type="match status" value="2"/>
</dbReference>
<evidence type="ECO:0000256" key="2">
    <source>
        <dbReference type="PROSITE-ProRule" id="PRU00339"/>
    </source>
</evidence>
<keyword evidence="1" id="KW-0949">S-adenosyl-L-methionine</keyword>
<dbReference type="Proteomes" id="UP001231518">
    <property type="component" value="Chromosome 5"/>
</dbReference>
<dbReference type="SUPFAM" id="SSF48452">
    <property type="entry name" value="TPR-like"/>
    <property type="match status" value="1"/>
</dbReference>
<dbReference type="InterPro" id="IPR025799">
    <property type="entry name" value="Arg_MeTrfase"/>
</dbReference>
<dbReference type="GO" id="GO:0005634">
    <property type="term" value="C:nucleus"/>
    <property type="evidence" value="ECO:0007669"/>
    <property type="project" value="TreeGrafter"/>
</dbReference>
<dbReference type="Gene3D" id="2.70.160.11">
    <property type="entry name" value="Hnrnp arginine n-methyltransferase1"/>
    <property type="match status" value="1"/>
</dbReference>
<protein>
    <recommendedName>
        <fullName evidence="5">Protein arginine N-methyltransferase 9-like</fullName>
    </recommendedName>
</protein>
<evidence type="ECO:0000313" key="4">
    <source>
        <dbReference type="Proteomes" id="UP001231518"/>
    </source>
</evidence>
<accession>A0AAD7YZH0</accession>
<comment type="caution">
    <text evidence="3">The sequence shown here is derived from an EMBL/GenBank/DDBJ whole genome shotgun (WGS) entry which is preliminary data.</text>
</comment>
<feature type="repeat" description="TPR" evidence="2">
    <location>
        <begin position="81"/>
        <end position="114"/>
    </location>
</feature>
<dbReference type="SUPFAM" id="SSF53335">
    <property type="entry name" value="S-adenosyl-L-methionine-dependent methyltransferases"/>
    <property type="match status" value="1"/>
</dbReference>
<organism evidence="3 4">
    <name type="scientific">Mythimna separata</name>
    <name type="common">Oriental armyworm</name>
    <name type="synonym">Pseudaletia separata</name>
    <dbReference type="NCBI Taxonomy" id="271217"/>
    <lineage>
        <taxon>Eukaryota</taxon>
        <taxon>Metazoa</taxon>
        <taxon>Ecdysozoa</taxon>
        <taxon>Arthropoda</taxon>
        <taxon>Hexapoda</taxon>
        <taxon>Insecta</taxon>
        <taxon>Pterygota</taxon>
        <taxon>Neoptera</taxon>
        <taxon>Endopterygota</taxon>
        <taxon>Lepidoptera</taxon>
        <taxon>Glossata</taxon>
        <taxon>Ditrysia</taxon>
        <taxon>Noctuoidea</taxon>
        <taxon>Noctuidae</taxon>
        <taxon>Noctuinae</taxon>
        <taxon>Hadenini</taxon>
        <taxon>Mythimna</taxon>
    </lineage>
</organism>
<evidence type="ECO:0000313" key="3">
    <source>
        <dbReference type="EMBL" id="KAJ8733725.1"/>
    </source>
</evidence>
<keyword evidence="4" id="KW-1185">Reference proteome</keyword>
<reference evidence="3" key="1">
    <citation type="submission" date="2023-03" db="EMBL/GenBank/DDBJ databases">
        <title>Chromosome-level genomes of two armyworms, Mythimna separata and Mythimna loreyi, provide insights into the biosynthesis and reception of sex pheromones.</title>
        <authorList>
            <person name="Zhao H."/>
        </authorList>
    </citation>
    <scope>NUCLEOTIDE SEQUENCE</scope>
    <source>
        <strain evidence="3">BeijingLab</strain>
        <tissue evidence="3">Pupa</tissue>
    </source>
</reference>
<evidence type="ECO:0000256" key="1">
    <source>
        <dbReference type="ARBA" id="ARBA00022691"/>
    </source>
</evidence>
<proteinExistence type="predicted"/>
<evidence type="ECO:0008006" key="5">
    <source>
        <dbReference type="Google" id="ProtNLM"/>
    </source>
</evidence>
<dbReference type="InterPro" id="IPR019734">
    <property type="entry name" value="TPR_rpt"/>
</dbReference>
<dbReference type="PANTHER" id="PTHR11006">
    <property type="entry name" value="PROTEIN ARGININE N-METHYLTRANSFERASE"/>
    <property type="match status" value="1"/>
</dbReference>
<keyword evidence="2" id="KW-0802">TPR repeat</keyword>
<dbReference type="PANTHER" id="PTHR11006:SF60">
    <property type="entry name" value="PROTEIN ARGININE N-METHYLTRANSFERASE 9"/>
    <property type="match status" value="1"/>
</dbReference>
<dbReference type="AlphaFoldDB" id="A0AAD7YZH0"/>
<gene>
    <name evidence="3" type="ORF">PYW07_014276</name>
</gene>
<feature type="repeat" description="TPR" evidence="2">
    <location>
        <begin position="5"/>
        <end position="38"/>
    </location>
</feature>
<dbReference type="InterPro" id="IPR029063">
    <property type="entry name" value="SAM-dependent_MTases_sf"/>
</dbReference>
<dbReference type="GO" id="GO:0042054">
    <property type="term" value="F:histone methyltransferase activity"/>
    <property type="evidence" value="ECO:0007669"/>
    <property type="project" value="TreeGrafter"/>
</dbReference>
<dbReference type="GO" id="GO:0016274">
    <property type="term" value="F:protein-arginine N-methyltransferase activity"/>
    <property type="evidence" value="ECO:0007669"/>
    <property type="project" value="InterPro"/>
</dbReference>